<keyword evidence="7" id="KW-1185">Reference proteome</keyword>
<proteinExistence type="predicted"/>
<dbReference type="SUPFAM" id="SSF46689">
    <property type="entry name" value="Homeodomain-like"/>
    <property type="match status" value="1"/>
</dbReference>
<evidence type="ECO:0000256" key="2">
    <source>
        <dbReference type="ARBA" id="ARBA00023125"/>
    </source>
</evidence>
<dbReference type="InterPro" id="IPR009057">
    <property type="entry name" value="Homeodomain-like_sf"/>
</dbReference>
<dbReference type="PROSITE" id="PS50977">
    <property type="entry name" value="HTH_TETR_2"/>
    <property type="match status" value="1"/>
</dbReference>
<dbReference type="InterPro" id="IPR050109">
    <property type="entry name" value="HTH-type_TetR-like_transc_reg"/>
</dbReference>
<keyword evidence="2 4" id="KW-0238">DNA-binding</keyword>
<protein>
    <submittedName>
        <fullName evidence="6">TetR family transcriptional regulator</fullName>
    </submittedName>
</protein>
<dbReference type="Pfam" id="PF16859">
    <property type="entry name" value="TetR_C_11"/>
    <property type="match status" value="1"/>
</dbReference>
<comment type="caution">
    <text evidence="6">The sequence shown here is derived from an EMBL/GenBank/DDBJ whole genome shotgun (WGS) entry which is preliminary data.</text>
</comment>
<dbReference type="Gene3D" id="1.10.10.60">
    <property type="entry name" value="Homeodomain-like"/>
    <property type="match status" value="1"/>
</dbReference>
<reference evidence="6 7" key="1">
    <citation type="submission" date="2018-05" db="EMBL/GenBank/DDBJ databases">
        <title>Genomic Encyclopedia of Type Strains, Phase IV (KMG-IV): sequencing the most valuable type-strain genomes for metagenomic binning, comparative biology and taxonomic classification.</title>
        <authorList>
            <person name="Goeker M."/>
        </authorList>
    </citation>
    <scope>NUCLEOTIDE SEQUENCE [LARGE SCALE GENOMIC DNA]</scope>
    <source>
        <strain evidence="6 7">DSM 44704</strain>
    </source>
</reference>
<organism evidence="6 7">
    <name type="scientific">Nocardia tenerifensis</name>
    <dbReference type="NCBI Taxonomy" id="228006"/>
    <lineage>
        <taxon>Bacteria</taxon>
        <taxon>Bacillati</taxon>
        <taxon>Actinomycetota</taxon>
        <taxon>Actinomycetes</taxon>
        <taxon>Mycobacteriales</taxon>
        <taxon>Nocardiaceae</taxon>
        <taxon>Nocardia</taxon>
    </lineage>
</organism>
<dbReference type="GO" id="GO:0000976">
    <property type="term" value="F:transcription cis-regulatory region binding"/>
    <property type="evidence" value="ECO:0007669"/>
    <property type="project" value="TreeGrafter"/>
</dbReference>
<evidence type="ECO:0000313" key="6">
    <source>
        <dbReference type="EMBL" id="PXX58152.1"/>
    </source>
</evidence>
<dbReference type="SUPFAM" id="SSF48498">
    <property type="entry name" value="Tetracyclin repressor-like, C-terminal domain"/>
    <property type="match status" value="1"/>
</dbReference>
<feature type="domain" description="HTH tetR-type" evidence="5">
    <location>
        <begin position="11"/>
        <end position="71"/>
    </location>
</feature>
<evidence type="ECO:0000256" key="1">
    <source>
        <dbReference type="ARBA" id="ARBA00023015"/>
    </source>
</evidence>
<keyword evidence="3" id="KW-0804">Transcription</keyword>
<dbReference type="AlphaFoldDB" id="A0A318JW34"/>
<dbReference type="InterPro" id="IPR011075">
    <property type="entry name" value="TetR_C"/>
</dbReference>
<name>A0A318JW34_9NOCA</name>
<sequence length="197" mass="20801">MSPTASPGRGPKVRTAVLAATIDELSERGYAAFTIDNAAQRAGVHKTTVYRRWPDRETLIAEALTDSLTTEIPIPDTGSVDEDLRALARSLVAWANSASGRAVLAVMVSTAAGLPAPPLSARHVFRDRIRKTLPVVTRAITRGEIPEGTDPAEMVKALVAPIYFRVLITGEPVGDSTADAAAAVALTAARARLFTTS</sequence>
<dbReference type="PANTHER" id="PTHR30055:SF148">
    <property type="entry name" value="TETR-FAMILY TRANSCRIPTIONAL REGULATOR"/>
    <property type="match status" value="1"/>
</dbReference>
<evidence type="ECO:0000256" key="3">
    <source>
        <dbReference type="ARBA" id="ARBA00023163"/>
    </source>
</evidence>
<dbReference type="GO" id="GO:0003700">
    <property type="term" value="F:DNA-binding transcription factor activity"/>
    <property type="evidence" value="ECO:0007669"/>
    <property type="project" value="TreeGrafter"/>
</dbReference>
<feature type="DNA-binding region" description="H-T-H motif" evidence="4">
    <location>
        <begin position="34"/>
        <end position="53"/>
    </location>
</feature>
<evidence type="ECO:0000256" key="4">
    <source>
        <dbReference type="PROSITE-ProRule" id="PRU00335"/>
    </source>
</evidence>
<keyword evidence="1" id="KW-0805">Transcription regulation</keyword>
<dbReference type="Gene3D" id="1.10.357.10">
    <property type="entry name" value="Tetracycline Repressor, domain 2"/>
    <property type="match status" value="1"/>
</dbReference>
<dbReference type="Proteomes" id="UP000247569">
    <property type="component" value="Unassembled WGS sequence"/>
</dbReference>
<dbReference type="Pfam" id="PF00440">
    <property type="entry name" value="TetR_N"/>
    <property type="match status" value="1"/>
</dbReference>
<evidence type="ECO:0000259" key="5">
    <source>
        <dbReference type="PROSITE" id="PS50977"/>
    </source>
</evidence>
<dbReference type="InterPro" id="IPR036271">
    <property type="entry name" value="Tet_transcr_reg_TetR-rel_C_sf"/>
</dbReference>
<dbReference type="PRINTS" id="PR00455">
    <property type="entry name" value="HTHTETR"/>
</dbReference>
<dbReference type="EMBL" id="QJKF01000015">
    <property type="protein sequence ID" value="PXX58152.1"/>
    <property type="molecule type" value="Genomic_DNA"/>
</dbReference>
<dbReference type="PANTHER" id="PTHR30055">
    <property type="entry name" value="HTH-TYPE TRANSCRIPTIONAL REGULATOR RUTR"/>
    <property type="match status" value="1"/>
</dbReference>
<gene>
    <name evidence="6" type="ORF">DFR70_115125</name>
</gene>
<dbReference type="InterPro" id="IPR001647">
    <property type="entry name" value="HTH_TetR"/>
</dbReference>
<dbReference type="OrthoDB" id="9796019at2"/>
<evidence type="ECO:0000313" key="7">
    <source>
        <dbReference type="Proteomes" id="UP000247569"/>
    </source>
</evidence>
<accession>A0A318JW34</accession>